<dbReference type="AlphaFoldDB" id="F6DKJ8"/>
<dbReference type="EMBL" id="CP002780">
    <property type="protein sequence ID" value="AEG59258.1"/>
    <property type="molecule type" value="Genomic_DNA"/>
</dbReference>
<evidence type="ECO:0000256" key="1">
    <source>
        <dbReference type="ARBA" id="ARBA00010555"/>
    </source>
</evidence>
<gene>
    <name evidence="8" type="ordered locus">Desru_0983</name>
</gene>
<feature type="domain" description="Calcineurin-like phosphoesterase" evidence="7">
    <location>
        <begin position="4"/>
        <end position="217"/>
    </location>
</feature>
<dbReference type="Proteomes" id="UP000009234">
    <property type="component" value="Chromosome"/>
</dbReference>
<name>F6DKJ8_DESRL</name>
<evidence type="ECO:0000256" key="5">
    <source>
        <dbReference type="ARBA" id="ARBA00022839"/>
    </source>
</evidence>
<dbReference type="SUPFAM" id="SSF56300">
    <property type="entry name" value="Metallo-dependent phosphatases"/>
    <property type="match status" value="1"/>
</dbReference>
<dbReference type="PANTHER" id="PTHR30337">
    <property type="entry name" value="COMPONENT OF ATP-DEPENDENT DSDNA EXONUCLEASE"/>
    <property type="match status" value="1"/>
</dbReference>
<sequence>MSLLKFVHCSDIHLGRQRLGGKLPDSDFARAFAYIVNYTLDTGADALLIAGDLFDSPNIQPPFLQQATACLRPLQEAGIPVFAVEGNHDRATVTGESISWVRYLSDAGILHLLSIPFTPEGPVLTPWDLQSRQGSYYDFKGVRIVGSAYLGAGTIRRARLIAEEMARWDRKEVAAVIMLLHAGPDYIVQEGGGFSKENLEFLHERVDYLALGHIHKPMMHGGWAVNPGSPEHVRLEECRYDGQPRGMAVLEMDPALPEPLLKVEIRSLPRRKIYTLRYDCSPHGNKIKRAMEGIKEDIEAAVRSKDMEPEAALRLELTGAVNLGRIRLDTEALAQYLEEKIPLQAVEVHSGALQPTRAESSSHEGPEGPPSREALELAAIEELVANQPLPGLEGEAGELARFFYQLKEDVRNRASVQEIRERLECSPLVSRLLSQTEELVQPEAVVAAARDRREV</sequence>
<dbReference type="RefSeq" id="WP_013841029.1">
    <property type="nucleotide sequence ID" value="NC_015589.1"/>
</dbReference>
<proteinExistence type="inferred from homology"/>
<evidence type="ECO:0000256" key="6">
    <source>
        <dbReference type="SAM" id="MobiDB-lite"/>
    </source>
</evidence>
<dbReference type="OrthoDB" id="9773856at2"/>
<dbReference type="HOGENOM" id="CLU_026621_5_1_9"/>
<dbReference type="KEGG" id="dru:Desru_0983"/>
<keyword evidence="3" id="KW-0540">Nuclease</keyword>
<evidence type="ECO:0000259" key="7">
    <source>
        <dbReference type="Pfam" id="PF00149"/>
    </source>
</evidence>
<feature type="region of interest" description="Disordered" evidence="6">
    <location>
        <begin position="352"/>
        <end position="371"/>
    </location>
</feature>
<evidence type="ECO:0000313" key="8">
    <source>
        <dbReference type="EMBL" id="AEG59258.1"/>
    </source>
</evidence>
<dbReference type="InterPro" id="IPR004843">
    <property type="entry name" value="Calcineurin-like_PHP"/>
</dbReference>
<keyword evidence="5" id="KW-0269">Exonuclease</keyword>
<keyword evidence="9" id="KW-1185">Reference proteome</keyword>
<dbReference type="InterPro" id="IPR041796">
    <property type="entry name" value="Mre11_N"/>
</dbReference>
<dbReference type="GO" id="GO:0004527">
    <property type="term" value="F:exonuclease activity"/>
    <property type="evidence" value="ECO:0007669"/>
    <property type="project" value="UniProtKB-KW"/>
</dbReference>
<comment type="similarity">
    <text evidence="1">Belongs to the SbcD family.</text>
</comment>
<evidence type="ECO:0000256" key="3">
    <source>
        <dbReference type="ARBA" id="ARBA00022722"/>
    </source>
</evidence>
<evidence type="ECO:0000256" key="2">
    <source>
        <dbReference type="ARBA" id="ARBA00013365"/>
    </source>
</evidence>
<evidence type="ECO:0000256" key="4">
    <source>
        <dbReference type="ARBA" id="ARBA00022801"/>
    </source>
</evidence>
<reference evidence="8 9" key="2">
    <citation type="journal article" date="2012" name="Stand. Genomic Sci.">
        <title>Complete genome sequence of the sulfate-reducing firmicute Desulfotomaculum ruminis type strain (DL(T)).</title>
        <authorList>
            <person name="Spring S."/>
            <person name="Visser M."/>
            <person name="Lu M."/>
            <person name="Copeland A."/>
            <person name="Lapidus A."/>
            <person name="Lucas S."/>
            <person name="Cheng J.F."/>
            <person name="Han C."/>
            <person name="Tapia R."/>
            <person name="Goodwin L.A."/>
            <person name="Pitluck S."/>
            <person name="Ivanova N."/>
            <person name="Land M."/>
            <person name="Hauser L."/>
            <person name="Larimer F."/>
            <person name="Rohde M."/>
            <person name="Goker M."/>
            <person name="Detter J.C."/>
            <person name="Kyrpides N.C."/>
            <person name="Woyke T."/>
            <person name="Schaap P.J."/>
            <person name="Plugge C.M."/>
            <person name="Muyzer G."/>
            <person name="Kuever J."/>
            <person name="Pereira I.A."/>
            <person name="Parshina S.N."/>
            <person name="Bernier-Latmani R."/>
            <person name="Stams A.J."/>
            <person name="Klenk H.P."/>
        </authorList>
    </citation>
    <scope>NUCLEOTIDE SEQUENCE [LARGE SCALE GENOMIC DNA]</scope>
    <source>
        <strain evidence="9">ATCC 23193 / DSM 2154 / NCIB 8452 / DL</strain>
    </source>
</reference>
<dbReference type="STRING" id="696281.Desru_0983"/>
<accession>F6DKJ8</accession>
<protein>
    <recommendedName>
        <fullName evidence="2">Nuclease SbcCD subunit D</fullName>
    </recommendedName>
</protein>
<dbReference type="PANTHER" id="PTHR30337:SF0">
    <property type="entry name" value="NUCLEASE SBCCD SUBUNIT D"/>
    <property type="match status" value="1"/>
</dbReference>
<evidence type="ECO:0000313" key="9">
    <source>
        <dbReference type="Proteomes" id="UP000009234"/>
    </source>
</evidence>
<dbReference type="eggNOG" id="COG0420">
    <property type="taxonomic scope" value="Bacteria"/>
</dbReference>
<dbReference type="Gene3D" id="3.60.21.10">
    <property type="match status" value="1"/>
</dbReference>
<keyword evidence="4" id="KW-0378">Hydrolase</keyword>
<dbReference type="InterPro" id="IPR029052">
    <property type="entry name" value="Metallo-depent_PP-like"/>
</dbReference>
<reference evidence="9" key="1">
    <citation type="submission" date="2011-05" db="EMBL/GenBank/DDBJ databases">
        <title>Complete sequence of Desulfotomaculum ruminis DSM 2154.</title>
        <authorList>
            <person name="Lucas S."/>
            <person name="Copeland A."/>
            <person name="Lapidus A."/>
            <person name="Cheng J.-F."/>
            <person name="Goodwin L."/>
            <person name="Pitluck S."/>
            <person name="Lu M."/>
            <person name="Detter J.C."/>
            <person name="Han C."/>
            <person name="Tapia R."/>
            <person name="Land M."/>
            <person name="Hauser L."/>
            <person name="Kyrpides N."/>
            <person name="Ivanova N."/>
            <person name="Mikhailova N."/>
            <person name="Pagani I."/>
            <person name="Stams A.J.M."/>
            <person name="Plugge C.M."/>
            <person name="Muyzer G."/>
            <person name="Kuever J."/>
            <person name="Parshina S.N."/>
            <person name="Ivanova A.E."/>
            <person name="Nazina T.N."/>
            <person name="Brambilla E."/>
            <person name="Spring S."/>
            <person name="Klenk H.-P."/>
            <person name="Woyke T."/>
        </authorList>
    </citation>
    <scope>NUCLEOTIDE SEQUENCE [LARGE SCALE GENOMIC DNA]</scope>
    <source>
        <strain evidence="9">ATCC 23193 / DSM 2154 / NCIB 8452 / DL</strain>
    </source>
</reference>
<organism evidence="8 9">
    <name type="scientific">Desulforamulus ruminis (strain ATCC 23193 / DSM 2154 / NCIMB 8452 / DL)</name>
    <name type="common">Desulfotomaculum ruminis</name>
    <dbReference type="NCBI Taxonomy" id="696281"/>
    <lineage>
        <taxon>Bacteria</taxon>
        <taxon>Bacillati</taxon>
        <taxon>Bacillota</taxon>
        <taxon>Clostridia</taxon>
        <taxon>Eubacteriales</taxon>
        <taxon>Peptococcaceae</taxon>
        <taxon>Desulforamulus</taxon>
    </lineage>
</organism>
<dbReference type="InterPro" id="IPR050535">
    <property type="entry name" value="DNA_Repair-Maintenance_Comp"/>
</dbReference>
<dbReference type="Pfam" id="PF00149">
    <property type="entry name" value="Metallophos"/>
    <property type="match status" value="1"/>
</dbReference>
<dbReference type="CDD" id="cd00840">
    <property type="entry name" value="MPP_Mre11_N"/>
    <property type="match status" value="1"/>
</dbReference>